<dbReference type="PANTHER" id="PTHR33499">
    <property type="entry name" value="OS12G0282400 PROTEIN-RELATED"/>
    <property type="match status" value="1"/>
</dbReference>
<accession>A0A314XNA8</accession>
<gene>
    <name evidence="1" type="ORF">Pyn_25184</name>
</gene>
<comment type="caution">
    <text evidence="1">The sequence shown here is derived from an EMBL/GenBank/DDBJ whole genome shotgun (WGS) entry which is preliminary data.</text>
</comment>
<dbReference type="EMBL" id="PJQY01002421">
    <property type="protein sequence ID" value="PQP93866.1"/>
    <property type="molecule type" value="Genomic_DNA"/>
</dbReference>
<name>A0A314XNA8_PRUYE</name>
<dbReference type="Proteomes" id="UP000250321">
    <property type="component" value="Unassembled WGS sequence"/>
</dbReference>
<keyword evidence="2" id="KW-1185">Reference proteome</keyword>
<dbReference type="OrthoDB" id="1921870at2759"/>
<sequence length="124" mass="14318">MAIEDHMKRRYYTWCYNLHQKFLAYGSEEGALEHQPQTVGEDDRNYLVQLWQKDEWKDEMKKLKNLPQTDEESVKLMSDDEIYDSVLSNVVGPPRSGYICGLGVGPKPKTFDAGQYSHATVEEA</sequence>
<dbReference type="PANTHER" id="PTHR33499:SF11">
    <property type="entry name" value="NO APICAL MERISTEM-ASSOCIATED C-TERMINAL DOMAIN-CONTAINING PROTEIN"/>
    <property type="match status" value="1"/>
</dbReference>
<reference evidence="1 2" key="1">
    <citation type="submission" date="2018-02" db="EMBL/GenBank/DDBJ databases">
        <title>Draft genome of wild Prunus yedoensis var. nudiflora.</title>
        <authorList>
            <person name="Baek S."/>
            <person name="Kim J.-H."/>
            <person name="Choi K."/>
            <person name="Kim G.-B."/>
            <person name="Cho A."/>
            <person name="Jang H."/>
            <person name="Shin C.-H."/>
            <person name="Yu H.-J."/>
            <person name="Mun J.-H."/>
        </authorList>
    </citation>
    <scope>NUCLEOTIDE SEQUENCE [LARGE SCALE GENOMIC DNA]</scope>
    <source>
        <strain evidence="2">cv. Jeju island</strain>
        <tissue evidence="1">Leaf</tissue>
    </source>
</reference>
<proteinExistence type="predicted"/>
<evidence type="ECO:0000313" key="1">
    <source>
        <dbReference type="EMBL" id="PQP93866.1"/>
    </source>
</evidence>
<organism evidence="1 2">
    <name type="scientific">Prunus yedoensis var. nudiflora</name>
    <dbReference type="NCBI Taxonomy" id="2094558"/>
    <lineage>
        <taxon>Eukaryota</taxon>
        <taxon>Viridiplantae</taxon>
        <taxon>Streptophyta</taxon>
        <taxon>Embryophyta</taxon>
        <taxon>Tracheophyta</taxon>
        <taxon>Spermatophyta</taxon>
        <taxon>Magnoliopsida</taxon>
        <taxon>eudicotyledons</taxon>
        <taxon>Gunneridae</taxon>
        <taxon>Pentapetalae</taxon>
        <taxon>rosids</taxon>
        <taxon>fabids</taxon>
        <taxon>Rosales</taxon>
        <taxon>Rosaceae</taxon>
        <taxon>Amygdaloideae</taxon>
        <taxon>Amygdaleae</taxon>
        <taxon>Prunus</taxon>
    </lineage>
</organism>
<protein>
    <submittedName>
        <fullName evidence="1">Uncharacterized protein</fullName>
    </submittedName>
</protein>
<dbReference type="AlphaFoldDB" id="A0A314XNA8"/>
<evidence type="ECO:0000313" key="2">
    <source>
        <dbReference type="Proteomes" id="UP000250321"/>
    </source>
</evidence>